<proteinExistence type="predicted"/>
<evidence type="ECO:0000313" key="1">
    <source>
        <dbReference type="EMBL" id="CAG8492803.1"/>
    </source>
</evidence>
<name>A0ACA9KTP8_9GLOM</name>
<dbReference type="EMBL" id="CAJVPU010001979">
    <property type="protein sequence ID" value="CAG8492803.1"/>
    <property type="molecule type" value="Genomic_DNA"/>
</dbReference>
<protein>
    <submittedName>
        <fullName evidence="1">6671_t:CDS:1</fullName>
    </submittedName>
</protein>
<accession>A0ACA9KTP8</accession>
<evidence type="ECO:0000313" key="2">
    <source>
        <dbReference type="Proteomes" id="UP000789702"/>
    </source>
</evidence>
<keyword evidence="2" id="KW-1185">Reference proteome</keyword>
<gene>
    <name evidence="1" type="ORF">DHETER_LOCUS2634</name>
</gene>
<reference evidence="1" key="1">
    <citation type="submission" date="2021-06" db="EMBL/GenBank/DDBJ databases">
        <authorList>
            <person name="Kallberg Y."/>
            <person name="Tangrot J."/>
            <person name="Rosling A."/>
        </authorList>
    </citation>
    <scope>NUCLEOTIDE SEQUENCE</scope>
    <source>
        <strain evidence="1">IL203A</strain>
    </source>
</reference>
<organism evidence="1 2">
    <name type="scientific">Dentiscutata heterogama</name>
    <dbReference type="NCBI Taxonomy" id="1316150"/>
    <lineage>
        <taxon>Eukaryota</taxon>
        <taxon>Fungi</taxon>
        <taxon>Fungi incertae sedis</taxon>
        <taxon>Mucoromycota</taxon>
        <taxon>Glomeromycotina</taxon>
        <taxon>Glomeromycetes</taxon>
        <taxon>Diversisporales</taxon>
        <taxon>Gigasporaceae</taxon>
        <taxon>Dentiscutata</taxon>
    </lineage>
</organism>
<comment type="caution">
    <text evidence="1">The sequence shown here is derived from an EMBL/GenBank/DDBJ whole genome shotgun (WGS) entry which is preliminary data.</text>
</comment>
<sequence>MATVNTNTLLRLRISRYLHSMYQLRVENMNNTFLAKLSNTTKEILYTEFSNYEWKVLKNVFSKAEAIFPIDKVEPILKEYDESLKKATENHYVDLDAVFIVPSYQNNYRFHRNWLSKMESSEYQYRSWFVNLLCKEIFLDLNNIIRLATGEVENMNRTVLKDSSKHPDKQRSIGWLKAIINGTEIQTGFLEVIGNAIIENYRKNINDLNKVLKAL</sequence>
<dbReference type="Proteomes" id="UP000789702">
    <property type="component" value="Unassembled WGS sequence"/>
</dbReference>